<dbReference type="PANTHER" id="PTHR42760">
    <property type="entry name" value="SHORT-CHAIN DEHYDROGENASES/REDUCTASES FAMILY MEMBER"/>
    <property type="match status" value="1"/>
</dbReference>
<dbReference type="GO" id="GO:0016616">
    <property type="term" value="F:oxidoreductase activity, acting on the CH-OH group of donors, NAD or NADP as acceptor"/>
    <property type="evidence" value="ECO:0007669"/>
    <property type="project" value="TreeGrafter"/>
</dbReference>
<evidence type="ECO:0000313" key="3">
    <source>
        <dbReference type="Proteomes" id="UP000322077"/>
    </source>
</evidence>
<dbReference type="Pfam" id="PF13561">
    <property type="entry name" value="adh_short_C2"/>
    <property type="match status" value="1"/>
</dbReference>
<dbReference type="SUPFAM" id="SSF51735">
    <property type="entry name" value="NAD(P)-binding Rossmann-fold domains"/>
    <property type="match status" value="1"/>
</dbReference>
<dbReference type="EMBL" id="VTOU01000001">
    <property type="protein sequence ID" value="TZG29539.1"/>
    <property type="molecule type" value="Genomic_DNA"/>
</dbReference>
<keyword evidence="3" id="KW-1185">Reference proteome</keyword>
<evidence type="ECO:0000256" key="1">
    <source>
        <dbReference type="ARBA" id="ARBA00006484"/>
    </source>
</evidence>
<dbReference type="InterPro" id="IPR002347">
    <property type="entry name" value="SDR_fam"/>
</dbReference>
<dbReference type="CDD" id="cd05233">
    <property type="entry name" value="SDR_c"/>
    <property type="match status" value="1"/>
</dbReference>
<proteinExistence type="inferred from homology"/>
<dbReference type="Proteomes" id="UP000322077">
    <property type="component" value="Unassembled WGS sequence"/>
</dbReference>
<comment type="similarity">
    <text evidence="1">Belongs to the short-chain dehydrogenases/reductases (SDR) family.</text>
</comment>
<evidence type="ECO:0000313" key="2">
    <source>
        <dbReference type="EMBL" id="TZG29539.1"/>
    </source>
</evidence>
<reference evidence="2 3" key="1">
    <citation type="submission" date="2019-08" db="EMBL/GenBank/DDBJ databases">
        <authorList>
            <person name="Wang G."/>
            <person name="Xu Z."/>
        </authorList>
    </citation>
    <scope>NUCLEOTIDE SEQUENCE [LARGE SCALE GENOMIC DNA]</scope>
    <source>
        <strain evidence="2 3">ZX</strain>
    </source>
</reference>
<accession>A0A5D9CCZ9</accession>
<dbReference type="RefSeq" id="WP_149521195.1">
    <property type="nucleotide sequence ID" value="NZ_VTOU01000001.1"/>
</dbReference>
<dbReference type="AlphaFoldDB" id="A0A5D9CCZ9"/>
<dbReference type="Pfam" id="PF00106">
    <property type="entry name" value="adh_short"/>
    <property type="match status" value="1"/>
</dbReference>
<sequence>MRNSVRRKAVITGASGGMGRALARRFGATMDLVLTDVAADKLRMFTEELRGEGYTVAAALPGDLGEDALLTELVSVTGGEGGLGALLHAAGLSPQLADWDRIIRVNLVATEKLLRAIEPALAPGSVTVLIASVAGHLMGPNIEIDTLLSDPVDPALIDRLRPKIAAPGTSDFGASAMAYGVSKRRVIDMAERRAGRWAAKGARIVSISPGLIHTPMGLREVEDPSAAGMLAMTPAGRWGTVADIAEAAWFLCGEGASFITGCDLRVDGGVIGAIRTSIDPAMRPMLANAE</sequence>
<gene>
    <name evidence="2" type="ORF">FYJ91_05300</name>
</gene>
<dbReference type="InterPro" id="IPR036291">
    <property type="entry name" value="NAD(P)-bd_dom_sf"/>
</dbReference>
<comment type="caution">
    <text evidence="2">The sequence shown here is derived from an EMBL/GenBank/DDBJ whole genome shotgun (WGS) entry which is preliminary data.</text>
</comment>
<dbReference type="PRINTS" id="PR00081">
    <property type="entry name" value="GDHRDH"/>
</dbReference>
<protein>
    <submittedName>
        <fullName evidence="2">SDR family oxidoreductase</fullName>
    </submittedName>
</protein>
<dbReference type="Gene3D" id="3.40.50.720">
    <property type="entry name" value="NAD(P)-binding Rossmann-like Domain"/>
    <property type="match status" value="1"/>
</dbReference>
<organism evidence="2 3">
    <name type="scientific">Sphingomonas montanisoli</name>
    <dbReference type="NCBI Taxonomy" id="2606412"/>
    <lineage>
        <taxon>Bacteria</taxon>
        <taxon>Pseudomonadati</taxon>
        <taxon>Pseudomonadota</taxon>
        <taxon>Alphaproteobacteria</taxon>
        <taxon>Sphingomonadales</taxon>
        <taxon>Sphingomonadaceae</taxon>
        <taxon>Sphingomonas</taxon>
    </lineage>
</organism>
<name>A0A5D9CCZ9_9SPHN</name>